<gene>
    <name evidence="4" type="ORF">SAMN02745243_03251</name>
</gene>
<dbReference type="EMBL" id="FQZY01000060">
    <property type="protein sequence ID" value="SHK57183.1"/>
    <property type="molecule type" value="Genomic_DNA"/>
</dbReference>
<organism evidence="4 5">
    <name type="scientific">Hespellia stercorisuis DSM 15480</name>
    <dbReference type="NCBI Taxonomy" id="1121950"/>
    <lineage>
        <taxon>Bacteria</taxon>
        <taxon>Bacillati</taxon>
        <taxon>Bacillota</taxon>
        <taxon>Clostridia</taxon>
        <taxon>Lachnospirales</taxon>
        <taxon>Lachnospiraceae</taxon>
        <taxon>Hespellia</taxon>
    </lineage>
</organism>
<dbReference type="PROSITE" id="PS51736">
    <property type="entry name" value="RECOMBINASES_3"/>
    <property type="match status" value="1"/>
</dbReference>
<dbReference type="InterPro" id="IPR050639">
    <property type="entry name" value="SSR_resolvase"/>
</dbReference>
<dbReference type="GO" id="GO:0003677">
    <property type="term" value="F:DNA binding"/>
    <property type="evidence" value="ECO:0007669"/>
    <property type="project" value="InterPro"/>
</dbReference>
<keyword evidence="5" id="KW-1185">Reference proteome</keyword>
<feature type="coiled-coil region" evidence="1">
    <location>
        <begin position="414"/>
        <end position="476"/>
    </location>
</feature>
<evidence type="ECO:0000313" key="5">
    <source>
        <dbReference type="Proteomes" id="UP000184301"/>
    </source>
</evidence>
<feature type="domain" description="Resolvase/invertase-type recombinase catalytic" evidence="2">
    <location>
        <begin position="14"/>
        <end position="167"/>
    </location>
</feature>
<dbReference type="Gene3D" id="3.40.50.1390">
    <property type="entry name" value="Resolvase, N-terminal catalytic domain"/>
    <property type="match status" value="1"/>
</dbReference>
<dbReference type="PANTHER" id="PTHR30461:SF23">
    <property type="entry name" value="DNA RECOMBINASE-RELATED"/>
    <property type="match status" value="1"/>
</dbReference>
<protein>
    <submittedName>
        <fullName evidence="4">Site-specific DNA recombinase</fullName>
    </submittedName>
</protein>
<reference evidence="4 5" key="1">
    <citation type="submission" date="2016-11" db="EMBL/GenBank/DDBJ databases">
        <authorList>
            <person name="Jaros S."/>
            <person name="Januszkiewicz K."/>
            <person name="Wedrychowicz H."/>
        </authorList>
    </citation>
    <scope>NUCLEOTIDE SEQUENCE [LARGE SCALE GENOMIC DNA]</scope>
    <source>
        <strain evidence="4 5">DSM 15480</strain>
    </source>
</reference>
<name>A0A1M6TJU7_9FIRM</name>
<dbReference type="InterPro" id="IPR038109">
    <property type="entry name" value="DNA_bind_recomb_sf"/>
</dbReference>
<feature type="domain" description="Recombinase" evidence="3">
    <location>
        <begin position="175"/>
        <end position="319"/>
    </location>
</feature>
<dbReference type="InterPro" id="IPR036162">
    <property type="entry name" value="Resolvase-like_N_sf"/>
</dbReference>
<dbReference type="InterPro" id="IPR011109">
    <property type="entry name" value="DNA_bind_recombinase_dom"/>
</dbReference>
<dbReference type="Gene3D" id="3.90.1750.20">
    <property type="entry name" value="Putative Large Serine Recombinase, Chain B, Domain 2"/>
    <property type="match status" value="1"/>
</dbReference>
<evidence type="ECO:0000259" key="3">
    <source>
        <dbReference type="PROSITE" id="PS51737"/>
    </source>
</evidence>
<dbReference type="Proteomes" id="UP000184301">
    <property type="component" value="Unassembled WGS sequence"/>
</dbReference>
<dbReference type="InterPro" id="IPR025378">
    <property type="entry name" value="DUF4368"/>
</dbReference>
<dbReference type="Pfam" id="PF13408">
    <property type="entry name" value="Zn_ribbon_recom"/>
    <property type="match status" value="1"/>
</dbReference>
<dbReference type="InterPro" id="IPR025827">
    <property type="entry name" value="Zn_ribbon_recom_dom"/>
</dbReference>
<dbReference type="STRING" id="1121950.SAMN02745243_03251"/>
<keyword evidence="1" id="KW-0175">Coiled coil</keyword>
<evidence type="ECO:0000256" key="1">
    <source>
        <dbReference type="SAM" id="Coils"/>
    </source>
</evidence>
<dbReference type="GO" id="GO:0000150">
    <property type="term" value="F:DNA strand exchange activity"/>
    <property type="evidence" value="ECO:0007669"/>
    <property type="project" value="InterPro"/>
</dbReference>
<dbReference type="Pfam" id="PF07508">
    <property type="entry name" value="Recombinase"/>
    <property type="match status" value="1"/>
</dbReference>
<dbReference type="InterPro" id="IPR006119">
    <property type="entry name" value="Resolv_N"/>
</dbReference>
<dbReference type="PANTHER" id="PTHR30461">
    <property type="entry name" value="DNA-INVERTASE FROM LAMBDOID PROPHAGE"/>
    <property type="match status" value="1"/>
</dbReference>
<evidence type="ECO:0000259" key="2">
    <source>
        <dbReference type="PROSITE" id="PS51736"/>
    </source>
</evidence>
<dbReference type="SUPFAM" id="SSF53041">
    <property type="entry name" value="Resolvase-like"/>
    <property type="match status" value="1"/>
</dbReference>
<dbReference type="OrthoDB" id="9784557at2"/>
<dbReference type="SMART" id="SM00857">
    <property type="entry name" value="Resolvase"/>
    <property type="match status" value="1"/>
</dbReference>
<dbReference type="PROSITE" id="PS51737">
    <property type="entry name" value="RECOMBINASE_DNA_BIND"/>
    <property type="match status" value="1"/>
</dbReference>
<dbReference type="Pfam" id="PF14287">
    <property type="entry name" value="DUF4368"/>
    <property type="match status" value="1"/>
</dbReference>
<evidence type="ECO:0000313" key="4">
    <source>
        <dbReference type="EMBL" id="SHK57183.1"/>
    </source>
</evidence>
<dbReference type="RefSeq" id="WP_159434665.1">
    <property type="nucleotide sequence ID" value="NZ_FQZY01000060.1"/>
</dbReference>
<dbReference type="AlphaFoldDB" id="A0A1M6TJU7"/>
<sequence length="556" mass="65154">MLSSNIIEKKKIYRTGIYLRLSKEDGDKAESDSISNQRNLIEDYLEDKDDFCIIDEYVDDGYSGSNFERPAFQRMYDDLKSGAINCVVVKDLSRFGRNYIEVGRYLERMFPVMGVRLIAINDNYDGASEWKNSDSIIVPMRNLMNDAYCRDMSVRIKSQLEVKRKRGEFVGNYVPYGYKRNPRKHSQLIIDDEVAENVRLIFSWKMEGMTDKGIAERLNSIGILCPLEYKKKNGVRVSEHFKRNSTAQWSAKMIYRILHNDIYAGNMTQGMHKKIDYRSKEIIEQPEEKWVRVENTHDPIIDKQQFELIQTIEGTDTRRSPEHSTVMLFSGYIECGECGSKLVRRSSSYRGKKYSYYNCSGYKADKHSCTPHNISHDKLYDIVLETVRQQISVTIKMEQFLASVDELPLKRKRVVQLDGQMEKLQEELEKNQRIKKKLFQDYSEGILNRGEYLEYIELYMNKISNCKEKMEEVANQRKDTMSDNIDGPWVTSFKKYRNLQELTRPIVVELIEKIVVHQNNAIEIRFKYQDAMNEIMEQMSMEIQDDSGENQVAACK</sequence>
<proteinExistence type="predicted"/>
<accession>A0A1M6TJU7</accession>
<dbReference type="Pfam" id="PF00239">
    <property type="entry name" value="Resolvase"/>
    <property type="match status" value="1"/>
</dbReference>